<comment type="caution">
    <text evidence="6">The sequence shown here is derived from an EMBL/GenBank/DDBJ whole genome shotgun (WGS) entry which is preliminary data.</text>
</comment>
<dbReference type="PROSITE" id="PS51762">
    <property type="entry name" value="GH16_2"/>
    <property type="match status" value="1"/>
</dbReference>
<dbReference type="GO" id="GO:0031505">
    <property type="term" value="P:fungal-type cell wall organization"/>
    <property type="evidence" value="ECO:0007669"/>
    <property type="project" value="TreeGrafter"/>
</dbReference>
<dbReference type="PROSITE" id="PS00026">
    <property type="entry name" value="CHIT_BIND_I_1"/>
    <property type="match status" value="1"/>
</dbReference>
<dbReference type="InterPro" id="IPR018371">
    <property type="entry name" value="Chitin-binding_1_CS"/>
</dbReference>
<dbReference type="Pfam" id="PF00722">
    <property type="entry name" value="Glyco_hydro_16"/>
    <property type="match status" value="1"/>
</dbReference>
<dbReference type="InterPro" id="IPR000757">
    <property type="entry name" value="Beta-glucanase-like"/>
</dbReference>
<evidence type="ECO:0000256" key="2">
    <source>
        <dbReference type="ARBA" id="ARBA00022801"/>
    </source>
</evidence>
<feature type="chain" id="PRO_5032486528" description="GH16 domain-containing protein" evidence="4">
    <location>
        <begin position="25"/>
        <end position="388"/>
    </location>
</feature>
<evidence type="ECO:0000256" key="4">
    <source>
        <dbReference type="SAM" id="SignalP"/>
    </source>
</evidence>
<dbReference type="Gene3D" id="2.60.120.200">
    <property type="match status" value="1"/>
</dbReference>
<organism evidence="6 7">
    <name type="scientific">Cryptococcus neoformans Tu259-1</name>
    <dbReference type="NCBI Taxonomy" id="1230072"/>
    <lineage>
        <taxon>Eukaryota</taxon>
        <taxon>Fungi</taxon>
        <taxon>Dikarya</taxon>
        <taxon>Basidiomycota</taxon>
        <taxon>Agaricomycotina</taxon>
        <taxon>Tremellomycetes</taxon>
        <taxon>Tremellales</taxon>
        <taxon>Cryptococcaceae</taxon>
        <taxon>Cryptococcus</taxon>
        <taxon>Cryptococcus neoformans species complex</taxon>
    </lineage>
</organism>
<dbReference type="PANTHER" id="PTHR10963">
    <property type="entry name" value="GLYCOSYL HYDROLASE-RELATED"/>
    <property type="match status" value="1"/>
</dbReference>
<keyword evidence="1 4" id="KW-0732">Signal</keyword>
<dbReference type="AlphaFoldDB" id="A0A854QJZ5"/>
<evidence type="ECO:0000313" key="7">
    <source>
        <dbReference type="Proteomes" id="UP000199727"/>
    </source>
</evidence>
<evidence type="ECO:0000256" key="1">
    <source>
        <dbReference type="ARBA" id="ARBA00022729"/>
    </source>
</evidence>
<dbReference type="Proteomes" id="UP000199727">
    <property type="component" value="Unassembled WGS sequence"/>
</dbReference>
<dbReference type="EMBL" id="AMKT01000010">
    <property type="protein sequence ID" value="OXG28956.1"/>
    <property type="molecule type" value="Genomic_DNA"/>
</dbReference>
<dbReference type="SUPFAM" id="SSF49899">
    <property type="entry name" value="Concanavalin A-like lectins/glucanases"/>
    <property type="match status" value="1"/>
</dbReference>
<protein>
    <recommendedName>
        <fullName evidence="5">GH16 domain-containing protein</fullName>
    </recommendedName>
</protein>
<reference evidence="6 7" key="1">
    <citation type="submission" date="2017-06" db="EMBL/GenBank/DDBJ databases">
        <title>Global population genomics of the pathogenic fungus Cryptococcus neoformans var. grubii.</title>
        <authorList>
            <person name="Cuomo C."/>
            <person name="Litvintseva A."/>
            <person name="Chen Y."/>
            <person name="Young S."/>
            <person name="Zeng Q."/>
            <person name="Chapman S."/>
            <person name="Gujja S."/>
            <person name="Saif S."/>
            <person name="Birren B."/>
        </authorList>
    </citation>
    <scope>NUCLEOTIDE SEQUENCE [LARGE SCALE GENOMIC DNA]</scope>
    <source>
        <strain evidence="6 7">Tu259-1</strain>
    </source>
</reference>
<dbReference type="GO" id="GO:0004553">
    <property type="term" value="F:hydrolase activity, hydrolyzing O-glycosyl compounds"/>
    <property type="evidence" value="ECO:0007669"/>
    <property type="project" value="InterPro"/>
</dbReference>
<dbReference type="CDD" id="cd02183">
    <property type="entry name" value="GH16_fungal_CRH1_transglycosylase"/>
    <property type="match status" value="1"/>
</dbReference>
<dbReference type="InterPro" id="IPR050546">
    <property type="entry name" value="Glycosyl_Hydrlase_16"/>
</dbReference>
<evidence type="ECO:0000313" key="6">
    <source>
        <dbReference type="EMBL" id="OXG28956.1"/>
    </source>
</evidence>
<gene>
    <name evidence="6" type="ORF">C361_00610</name>
</gene>
<dbReference type="GO" id="GO:0005975">
    <property type="term" value="P:carbohydrate metabolic process"/>
    <property type="evidence" value="ECO:0007669"/>
    <property type="project" value="InterPro"/>
</dbReference>
<keyword evidence="3" id="KW-0326">Glycosidase</keyword>
<dbReference type="InterPro" id="IPR013320">
    <property type="entry name" value="ConA-like_dom_sf"/>
</dbReference>
<name>A0A854QJZ5_CRYNE</name>
<evidence type="ECO:0000259" key="5">
    <source>
        <dbReference type="PROSITE" id="PS51762"/>
    </source>
</evidence>
<accession>A0A854QJZ5</accession>
<dbReference type="GO" id="GO:0009277">
    <property type="term" value="C:fungal-type cell wall"/>
    <property type="evidence" value="ECO:0007669"/>
    <property type="project" value="TreeGrafter"/>
</dbReference>
<dbReference type="OrthoDB" id="4781at2759"/>
<sequence length="388" mass="42724">MIRLNISLFAFTATLIALLPKAAAQTCNATFLCPSTAPCCSEYGYCGTDSYCLGGCEPLYSHEVTSCRPDPICTSFKTDFTDLSRVQQNVSLYDGNATAYDWVVNTGSLIASSDNDGARLILTQNNTGSKISSTRYLHYGTIDFTLQTSKWAGVVTAAITMSDVKDEIDWEWPGANTDTVQTNYWFLGIANYSATEGASSSVSSDTAAHFHTYTIDWQESYISWSIDGLLVRTVRKTDTISEDGTQYKFPSTPSRVQISIWPAGTDGNAQGTIDWAGGYIDWTDNDYLSKGYFWNTIKSVNISCAYDTASSGATGWAYSGNDTSGIPVSPTISFSFPYYSLSFNRGDDEQGKLTRDVDVLSFISDCDHYQCVNSDLRRKEENCRSRDQ</sequence>
<dbReference type="PANTHER" id="PTHR10963:SF22">
    <property type="entry name" value="GLYCOSIDASE CRH2-RELATED"/>
    <property type="match status" value="1"/>
</dbReference>
<dbReference type="GO" id="GO:0016757">
    <property type="term" value="F:glycosyltransferase activity"/>
    <property type="evidence" value="ECO:0007669"/>
    <property type="project" value="TreeGrafter"/>
</dbReference>
<dbReference type="GO" id="GO:0008061">
    <property type="term" value="F:chitin binding"/>
    <property type="evidence" value="ECO:0007669"/>
    <property type="project" value="InterPro"/>
</dbReference>
<proteinExistence type="predicted"/>
<evidence type="ECO:0000256" key="3">
    <source>
        <dbReference type="ARBA" id="ARBA00023295"/>
    </source>
</evidence>
<feature type="domain" description="GH16" evidence="5">
    <location>
        <begin position="74"/>
        <end position="291"/>
    </location>
</feature>
<feature type="signal peptide" evidence="4">
    <location>
        <begin position="1"/>
        <end position="24"/>
    </location>
</feature>
<keyword evidence="2" id="KW-0378">Hydrolase</keyword>